<feature type="transmembrane region" description="Helical" evidence="6">
    <location>
        <begin position="68"/>
        <end position="89"/>
    </location>
</feature>
<feature type="transmembrane region" description="Helical" evidence="6">
    <location>
        <begin position="481"/>
        <end position="504"/>
    </location>
</feature>
<feature type="transmembrane region" description="Helical" evidence="6">
    <location>
        <begin position="36"/>
        <end position="56"/>
    </location>
</feature>
<dbReference type="InterPro" id="IPR002293">
    <property type="entry name" value="AA/rel_permease1"/>
</dbReference>
<evidence type="ECO:0000313" key="8">
    <source>
        <dbReference type="Proteomes" id="UP001500707"/>
    </source>
</evidence>
<evidence type="ECO:0000313" key="7">
    <source>
        <dbReference type="EMBL" id="GAA3545909.1"/>
    </source>
</evidence>
<evidence type="ECO:0000256" key="1">
    <source>
        <dbReference type="ARBA" id="ARBA00004141"/>
    </source>
</evidence>
<keyword evidence="8" id="KW-1185">Reference proteome</keyword>
<accession>A0ABP6W6Q2</accession>
<gene>
    <name evidence="7" type="ORF">GCM10022295_29700</name>
</gene>
<reference evidence="8" key="1">
    <citation type="journal article" date="2019" name="Int. J. Syst. Evol. Microbiol.">
        <title>The Global Catalogue of Microorganisms (GCM) 10K type strain sequencing project: providing services to taxonomists for standard genome sequencing and annotation.</title>
        <authorList>
            <consortium name="The Broad Institute Genomics Platform"/>
            <consortium name="The Broad Institute Genome Sequencing Center for Infectious Disease"/>
            <person name="Wu L."/>
            <person name="Ma J."/>
        </authorList>
    </citation>
    <scope>NUCLEOTIDE SEQUENCE [LARGE SCALE GENOMIC DNA]</scope>
    <source>
        <strain evidence="8">JCM 17656</strain>
    </source>
</reference>
<feature type="transmembrane region" description="Helical" evidence="6">
    <location>
        <begin position="161"/>
        <end position="182"/>
    </location>
</feature>
<evidence type="ECO:0000256" key="3">
    <source>
        <dbReference type="ARBA" id="ARBA00022692"/>
    </source>
</evidence>
<dbReference type="PIRSF" id="PIRSF006060">
    <property type="entry name" value="AA_transporter"/>
    <property type="match status" value="1"/>
</dbReference>
<keyword evidence="3 6" id="KW-0812">Transmembrane</keyword>
<sequence length="533" mass="56277">MNRSELTPASHPVDGVPTGAAPVGYHQELRRGMGGFASFAAGFSFVSILTTVFQLFGLGFGLGGAAFFWTWPLVFVGQLLVALCFAELAARWPISGAIYQWSSRLAGTTVGWFTGWIMIIGQILTVAAAAIAAQAVLPGIWSGFQFVGGPGADPSVASPTGAQNAVLLGCVLLVITTIVNILGIRQMAAATSIGVTIEIVGVIALVLVLFFLPERGPQVVAHNTGWSGEGSYLGAFLASSLMAAYVMVGFDSAGELAEETHSPRRTTPRTILRALIISGIGGALLILSGLSAARSLTDGNLAAGGLSWVLTDRLGDVLGRLLLCCVAVAVFACTLAVQTSGARMIYSMAREGALPFHRYLGKVSTRTGTPIITSIVVGVGAAVALLVNIRQSAIFTALSSLCIAMLYLAYLGVTLPLLAARIRRRGTERLPDGVDETGRPLFSLGRWGTLVNTLAVLFQVGMAVNLLWPRSEIYDLTEGTWWLQWSALLFIGLSLAIGAGYFIARRLHLRIELRHVPHTHLEPPASEAVPEPA</sequence>
<feature type="transmembrane region" description="Helical" evidence="6">
    <location>
        <begin position="449"/>
        <end position="469"/>
    </location>
</feature>
<proteinExistence type="predicted"/>
<dbReference type="Proteomes" id="UP001500707">
    <property type="component" value="Unassembled WGS sequence"/>
</dbReference>
<keyword evidence="5 6" id="KW-0472">Membrane</keyword>
<keyword evidence="4 6" id="KW-1133">Transmembrane helix</keyword>
<feature type="transmembrane region" description="Helical" evidence="6">
    <location>
        <begin position="110"/>
        <end position="141"/>
    </location>
</feature>
<keyword evidence="2" id="KW-0813">Transport</keyword>
<dbReference type="Pfam" id="PF13520">
    <property type="entry name" value="AA_permease_2"/>
    <property type="match status" value="1"/>
</dbReference>
<evidence type="ECO:0000256" key="2">
    <source>
        <dbReference type="ARBA" id="ARBA00022448"/>
    </source>
</evidence>
<feature type="transmembrane region" description="Helical" evidence="6">
    <location>
        <begin position="317"/>
        <end position="337"/>
    </location>
</feature>
<dbReference type="PANTHER" id="PTHR45649:SF26">
    <property type="entry name" value="OS04G0435100 PROTEIN"/>
    <property type="match status" value="1"/>
</dbReference>
<feature type="transmembrane region" description="Helical" evidence="6">
    <location>
        <begin position="393"/>
        <end position="419"/>
    </location>
</feature>
<organism evidence="7 8">
    <name type="scientific">Streptomyces osmaniensis</name>
    <dbReference type="NCBI Taxonomy" id="593134"/>
    <lineage>
        <taxon>Bacteria</taxon>
        <taxon>Bacillati</taxon>
        <taxon>Actinomycetota</taxon>
        <taxon>Actinomycetes</taxon>
        <taxon>Kitasatosporales</taxon>
        <taxon>Streptomycetaceae</taxon>
        <taxon>Streptomyces</taxon>
    </lineage>
</organism>
<evidence type="ECO:0000256" key="4">
    <source>
        <dbReference type="ARBA" id="ARBA00022989"/>
    </source>
</evidence>
<comment type="subcellular location">
    <subcellularLocation>
        <location evidence="1">Membrane</location>
        <topology evidence="1">Multi-pass membrane protein</topology>
    </subcellularLocation>
</comment>
<evidence type="ECO:0000256" key="6">
    <source>
        <dbReference type="SAM" id="Phobius"/>
    </source>
</evidence>
<name>A0ABP6W6Q2_9ACTN</name>
<dbReference type="PANTHER" id="PTHR45649">
    <property type="entry name" value="AMINO-ACID PERMEASE BAT1"/>
    <property type="match status" value="1"/>
</dbReference>
<comment type="caution">
    <text evidence="7">The sequence shown here is derived from an EMBL/GenBank/DDBJ whole genome shotgun (WGS) entry which is preliminary data.</text>
</comment>
<feature type="transmembrane region" description="Helical" evidence="6">
    <location>
        <begin position="189"/>
        <end position="212"/>
    </location>
</feature>
<dbReference type="RefSeq" id="WP_346182019.1">
    <property type="nucleotide sequence ID" value="NZ_BAABCE010000005.1"/>
</dbReference>
<feature type="transmembrane region" description="Helical" evidence="6">
    <location>
        <begin position="271"/>
        <end position="297"/>
    </location>
</feature>
<feature type="transmembrane region" description="Helical" evidence="6">
    <location>
        <begin position="232"/>
        <end position="250"/>
    </location>
</feature>
<dbReference type="EMBL" id="BAABCE010000005">
    <property type="protein sequence ID" value="GAA3545909.1"/>
    <property type="molecule type" value="Genomic_DNA"/>
</dbReference>
<evidence type="ECO:0000256" key="5">
    <source>
        <dbReference type="ARBA" id="ARBA00023136"/>
    </source>
</evidence>
<feature type="transmembrane region" description="Helical" evidence="6">
    <location>
        <begin position="368"/>
        <end position="387"/>
    </location>
</feature>
<protein>
    <submittedName>
        <fullName evidence="7">Amino acid permease</fullName>
    </submittedName>
</protein>